<comment type="caution">
    <text evidence="7">The sequence shown here is derived from an EMBL/GenBank/DDBJ whole genome shotgun (WGS) entry which is preliminary data.</text>
</comment>
<dbReference type="Gene3D" id="3.40.190.290">
    <property type="match status" value="1"/>
</dbReference>
<dbReference type="SUPFAM" id="SSF46785">
    <property type="entry name" value="Winged helix' DNA-binding domain"/>
    <property type="match status" value="1"/>
</dbReference>
<evidence type="ECO:0000313" key="7">
    <source>
        <dbReference type="EMBL" id="MDZ5459831.1"/>
    </source>
</evidence>
<sequence length="305" mass="33110">MPTPELNLHRIEAFLAVMELGNISRAAAHIEVAQSVVSRHLAALEAQLGCRLFERTGRGVAPTPSAARLAPRLRAAMDEMLRATTEAAETGNQPGGVVRLGVVPSVAQPLVGRLYQRVAERLPRVQLQFVEGFSNALEEQVADARIDLAVINRFGRQVRRGEERLCVLESLVIGPAGMFAPDQALSFRQLAERPLVLATRPNGRAPFDQASRHTGVKLRVVAESDSLLVMKALILDAGLCTVLPRQAVQDELHRGLMSAARLVRPSIPRVLSLVSAPRHAGSEAARAVARELRELVDEALQQGAW</sequence>
<evidence type="ECO:0000256" key="3">
    <source>
        <dbReference type="ARBA" id="ARBA00023125"/>
    </source>
</evidence>
<dbReference type="InterPro" id="IPR036388">
    <property type="entry name" value="WH-like_DNA-bd_sf"/>
</dbReference>
<dbReference type="Pfam" id="PF00126">
    <property type="entry name" value="HTH_1"/>
    <property type="match status" value="1"/>
</dbReference>
<dbReference type="PRINTS" id="PR00039">
    <property type="entry name" value="HTHLYSR"/>
</dbReference>
<dbReference type="Pfam" id="PF03466">
    <property type="entry name" value="LysR_substrate"/>
    <property type="match status" value="1"/>
</dbReference>
<dbReference type="Proteomes" id="UP001293718">
    <property type="component" value="Unassembled WGS sequence"/>
</dbReference>
<gene>
    <name evidence="7" type="ORF">SM757_24935</name>
</gene>
<dbReference type="SUPFAM" id="SSF53850">
    <property type="entry name" value="Periplasmic binding protein-like II"/>
    <property type="match status" value="1"/>
</dbReference>
<feature type="domain" description="HTH lysR-type" evidence="6">
    <location>
        <begin position="6"/>
        <end position="63"/>
    </location>
</feature>
<evidence type="ECO:0000256" key="1">
    <source>
        <dbReference type="ARBA" id="ARBA00009437"/>
    </source>
</evidence>
<name>A0ABU5ILP0_9BURK</name>
<proteinExistence type="inferred from homology"/>
<accession>A0ABU5ILP0</accession>
<dbReference type="PANTHER" id="PTHR30293:SF0">
    <property type="entry name" value="NITROGEN ASSIMILATION REGULATORY PROTEIN NAC"/>
    <property type="match status" value="1"/>
</dbReference>
<keyword evidence="8" id="KW-1185">Reference proteome</keyword>
<dbReference type="InterPro" id="IPR000847">
    <property type="entry name" value="LysR_HTH_N"/>
</dbReference>
<dbReference type="InterPro" id="IPR005119">
    <property type="entry name" value="LysR_subst-bd"/>
</dbReference>
<evidence type="ECO:0000256" key="4">
    <source>
        <dbReference type="ARBA" id="ARBA00023159"/>
    </source>
</evidence>
<evidence type="ECO:0000259" key="6">
    <source>
        <dbReference type="PROSITE" id="PS50931"/>
    </source>
</evidence>
<reference evidence="7 8" key="1">
    <citation type="submission" date="2023-11" db="EMBL/GenBank/DDBJ databases">
        <title>Draft genome of Azohydromonas lata strain H1 (DSM1123), a polyhydroxyalkanoate producer.</title>
        <authorList>
            <person name="Traversa D."/>
            <person name="D'Addabbo P."/>
            <person name="Pazzani C."/>
            <person name="Manzari C."/>
            <person name="Chiara M."/>
            <person name="Scrascia M."/>
        </authorList>
    </citation>
    <scope>NUCLEOTIDE SEQUENCE [LARGE SCALE GENOMIC DNA]</scope>
    <source>
        <strain evidence="7 8">H1</strain>
    </source>
</reference>
<dbReference type="RefSeq" id="WP_066343055.1">
    <property type="nucleotide sequence ID" value="NZ_JAXOJX010000051.1"/>
</dbReference>
<comment type="similarity">
    <text evidence="1">Belongs to the LysR transcriptional regulatory family.</text>
</comment>
<dbReference type="PROSITE" id="PS50931">
    <property type="entry name" value="HTH_LYSR"/>
    <property type="match status" value="1"/>
</dbReference>
<dbReference type="InterPro" id="IPR036390">
    <property type="entry name" value="WH_DNA-bd_sf"/>
</dbReference>
<protein>
    <submittedName>
        <fullName evidence="7">LysR family transcriptional regulator</fullName>
    </submittedName>
</protein>
<dbReference type="PANTHER" id="PTHR30293">
    <property type="entry name" value="TRANSCRIPTIONAL REGULATORY PROTEIN NAC-RELATED"/>
    <property type="match status" value="1"/>
</dbReference>
<organism evidence="7 8">
    <name type="scientific">Azohydromonas lata</name>
    <dbReference type="NCBI Taxonomy" id="45677"/>
    <lineage>
        <taxon>Bacteria</taxon>
        <taxon>Pseudomonadati</taxon>
        <taxon>Pseudomonadota</taxon>
        <taxon>Betaproteobacteria</taxon>
        <taxon>Burkholderiales</taxon>
        <taxon>Sphaerotilaceae</taxon>
        <taxon>Azohydromonas</taxon>
    </lineage>
</organism>
<dbReference type="Gene3D" id="1.10.10.10">
    <property type="entry name" value="Winged helix-like DNA-binding domain superfamily/Winged helix DNA-binding domain"/>
    <property type="match status" value="1"/>
</dbReference>
<keyword evidence="4" id="KW-0010">Activator</keyword>
<dbReference type="EMBL" id="JAXOJX010000051">
    <property type="protein sequence ID" value="MDZ5459831.1"/>
    <property type="molecule type" value="Genomic_DNA"/>
</dbReference>
<keyword evidence="3" id="KW-0238">DNA-binding</keyword>
<evidence type="ECO:0000256" key="2">
    <source>
        <dbReference type="ARBA" id="ARBA00023015"/>
    </source>
</evidence>
<keyword evidence="5" id="KW-0804">Transcription</keyword>
<keyword evidence="2" id="KW-0805">Transcription regulation</keyword>
<evidence type="ECO:0000313" key="8">
    <source>
        <dbReference type="Proteomes" id="UP001293718"/>
    </source>
</evidence>
<evidence type="ECO:0000256" key="5">
    <source>
        <dbReference type="ARBA" id="ARBA00023163"/>
    </source>
</evidence>